<feature type="transmembrane region" description="Helical" evidence="2">
    <location>
        <begin position="46"/>
        <end position="65"/>
    </location>
</feature>
<dbReference type="EMBL" id="WIGM01002059">
    <property type="protein sequence ID" value="KAF6784460.1"/>
    <property type="molecule type" value="Genomic_DNA"/>
</dbReference>
<keyword evidence="4" id="KW-1185">Reference proteome</keyword>
<dbReference type="AlphaFoldDB" id="A0A8H6MHD0"/>
<feature type="region of interest" description="Disordered" evidence="1">
    <location>
        <begin position="1"/>
        <end position="38"/>
    </location>
</feature>
<keyword evidence="2" id="KW-1133">Transmembrane helix</keyword>
<sequence length="71" mass="7685">MDSVDMQPPKGQYAAVNTTSSSEKTNGGSQQSQGDGNVGSSLRRLFSFWQLLAFALIFMSSWEVMAMDMGA</sequence>
<accession>A0A8H6MHD0</accession>
<feature type="compositionally biased region" description="Low complexity" evidence="1">
    <location>
        <begin position="27"/>
        <end position="38"/>
    </location>
</feature>
<evidence type="ECO:0000313" key="3">
    <source>
        <dbReference type="EMBL" id="KAF6784460.1"/>
    </source>
</evidence>
<gene>
    <name evidence="3" type="ORF">CMUS01_16614</name>
</gene>
<protein>
    <submittedName>
        <fullName evidence="3">Amino acid permease</fullName>
    </submittedName>
</protein>
<keyword evidence="2" id="KW-0812">Transmembrane</keyword>
<reference evidence="3" key="1">
    <citation type="journal article" date="2020" name="Phytopathology">
        <title>Genome Sequence Resources of Colletotrichum truncatum, C. plurivorum, C. musicola, and C. sojae: Four Species Pathogenic to Soybean (Glycine max).</title>
        <authorList>
            <person name="Rogerio F."/>
            <person name="Boufleur T.R."/>
            <person name="Ciampi-Guillardi M."/>
            <person name="Sukno S.A."/>
            <person name="Thon M.R."/>
            <person name="Massola Junior N.S."/>
            <person name="Baroncelli R."/>
        </authorList>
    </citation>
    <scope>NUCLEOTIDE SEQUENCE</scope>
    <source>
        <strain evidence="3">LFN0074</strain>
    </source>
</reference>
<feature type="compositionally biased region" description="Polar residues" evidence="1">
    <location>
        <begin position="15"/>
        <end position="26"/>
    </location>
</feature>
<feature type="non-terminal residue" evidence="3">
    <location>
        <position position="71"/>
    </location>
</feature>
<evidence type="ECO:0000313" key="4">
    <source>
        <dbReference type="Proteomes" id="UP000639643"/>
    </source>
</evidence>
<organism evidence="3 4">
    <name type="scientific">Colletotrichum musicola</name>
    <dbReference type="NCBI Taxonomy" id="2175873"/>
    <lineage>
        <taxon>Eukaryota</taxon>
        <taxon>Fungi</taxon>
        <taxon>Dikarya</taxon>
        <taxon>Ascomycota</taxon>
        <taxon>Pezizomycotina</taxon>
        <taxon>Sordariomycetes</taxon>
        <taxon>Hypocreomycetidae</taxon>
        <taxon>Glomerellales</taxon>
        <taxon>Glomerellaceae</taxon>
        <taxon>Colletotrichum</taxon>
        <taxon>Colletotrichum orchidearum species complex</taxon>
    </lineage>
</organism>
<proteinExistence type="predicted"/>
<evidence type="ECO:0000256" key="1">
    <source>
        <dbReference type="SAM" id="MobiDB-lite"/>
    </source>
</evidence>
<name>A0A8H6MHD0_9PEZI</name>
<keyword evidence="2" id="KW-0472">Membrane</keyword>
<evidence type="ECO:0000256" key="2">
    <source>
        <dbReference type="SAM" id="Phobius"/>
    </source>
</evidence>
<dbReference type="Proteomes" id="UP000639643">
    <property type="component" value="Unassembled WGS sequence"/>
</dbReference>
<comment type="caution">
    <text evidence="3">The sequence shown here is derived from an EMBL/GenBank/DDBJ whole genome shotgun (WGS) entry which is preliminary data.</text>
</comment>